<evidence type="ECO:0000259" key="8">
    <source>
        <dbReference type="Pfam" id="PF17167"/>
    </source>
</evidence>
<keyword evidence="2" id="KW-0808">Transferase</keyword>
<dbReference type="InterPro" id="IPR005194">
    <property type="entry name" value="Glyco_hydro_65_C"/>
</dbReference>
<dbReference type="Gene3D" id="2.70.98.40">
    <property type="entry name" value="Glycoside hydrolase, family 65, N-terminal domain"/>
    <property type="match status" value="2"/>
</dbReference>
<dbReference type="InterPro" id="IPR052047">
    <property type="entry name" value="GH94_Enzymes"/>
</dbReference>
<protein>
    <recommendedName>
        <fullName evidence="11">Glycosyltransferase 36</fullName>
    </recommendedName>
</protein>
<reference evidence="10" key="1">
    <citation type="journal article" date="2022" name="Int. J. Syst. Evol. Microbiol.">
        <title>Anaeromyxobacter oryzae sp. nov., Anaeromyxobacter diazotrophicus sp. nov. and Anaeromyxobacter paludicola sp. nov., isolated from paddy soils.</title>
        <authorList>
            <person name="Itoh H."/>
            <person name="Xu Z."/>
            <person name="Mise K."/>
            <person name="Masuda Y."/>
            <person name="Ushijima N."/>
            <person name="Hayakawa C."/>
            <person name="Shiratori Y."/>
            <person name="Senoo K."/>
        </authorList>
    </citation>
    <scope>NUCLEOTIDE SEQUENCE [LARGE SCALE GENOMIC DNA]</scope>
    <source>
        <strain evidence="10">Red232</strain>
    </source>
</reference>
<dbReference type="InterPro" id="IPR011013">
    <property type="entry name" value="Gal_mutarotase_sf_dom"/>
</dbReference>
<dbReference type="CDD" id="cd11756">
    <property type="entry name" value="GH94N_ChvB_NdvB_1_like"/>
    <property type="match status" value="1"/>
</dbReference>
<keyword evidence="4" id="KW-0472">Membrane</keyword>
<feature type="transmembrane region" description="Helical" evidence="4">
    <location>
        <begin position="889"/>
        <end position="912"/>
    </location>
</feature>
<evidence type="ECO:0000256" key="3">
    <source>
        <dbReference type="SAM" id="MobiDB-lite"/>
    </source>
</evidence>
<evidence type="ECO:0000313" key="10">
    <source>
        <dbReference type="Proteomes" id="UP001162891"/>
    </source>
</evidence>
<dbReference type="InterPro" id="IPR037824">
    <property type="entry name" value="GH94N_2_NdvB"/>
</dbReference>
<dbReference type="InterPro" id="IPR037820">
    <property type="entry name" value="GH94N_NdvB"/>
</dbReference>
<keyword evidence="1" id="KW-0328">Glycosyltransferase</keyword>
<evidence type="ECO:0000256" key="4">
    <source>
        <dbReference type="SAM" id="Phobius"/>
    </source>
</evidence>
<keyword evidence="4" id="KW-0812">Transmembrane</keyword>
<dbReference type="PANTHER" id="PTHR37469:SF2">
    <property type="entry name" value="CELLOBIONIC ACID PHOSPHORYLASE"/>
    <property type="match status" value="1"/>
</dbReference>
<dbReference type="PANTHER" id="PTHR37469">
    <property type="entry name" value="CELLOBIONIC ACID PHOSPHORYLASE-RELATED"/>
    <property type="match status" value="1"/>
</dbReference>
<dbReference type="InterPro" id="IPR033432">
    <property type="entry name" value="GH94_catalytic"/>
</dbReference>
<evidence type="ECO:0000256" key="1">
    <source>
        <dbReference type="ARBA" id="ARBA00022676"/>
    </source>
</evidence>
<sequence length="2759" mass="300755">MLVAEKLDSAFFGRARRAPAAAERPFRDELLSVERLDERARSLAARFTVDPSRRAARSVFPRFDDNVRELREAYRTLAGDVHRGEFVTAAAEWLLDNYHLVASEIRDVRQNLPRRYYRELPKLAAREQAGNARVYALAVELIRHSDSRLDRPQLVRWLDAFQTVAPLTIGELWAWPSMLKLALVENLRRLADETLAARGARRAADAYVARIDAAGKGLPPPLPRALHPALVVQLLQRVREYGPRLSAVRSGLDAHLAGDRQTAEEAIRGEHQREAAAQVSVSNVITSLRLCSTLDWTQYVETVSLVERVLQRDPAGVHARMEFLSRDRYRQAVEELAEPTGEAQVRVALRAVESARQAAEAEGPGARAAHVGHHLIGKGRPELEADLAWRPGATKRLRRFAFAHATTMYLGTIALATAALVGAAVGYARHGGGSTWAQIGVALLVVLPASEVAVALVQRLTARLVPPRRLPRLDLSSGVPEDARTLVVVPTLLTSVAGVAALLEHLEVLALGNLDPHVHFAILGDFADAVARDLPEDGAILAAARSGIEALNARLGEGRADRFFLFHRARQWNEGERAWMGWERKRGKLEELNRLLRGATDTSYDVQVGELGILPRVRYCITLDSDTRLPRDGAKKLVGVIAHPLNRPRIDPRSGRVTEGYGILQPRVSVTTASAAGSSFARIFAGHTGVDPYTTAVSDTYQDLFGEGSFTGKGLYDVDAFTAALEGRVPDNTLLSHDLFEGIHARTALVTDVEVVDDYPSSVLAHARRQHRWTRGDWQILGWLLPFVPTRAGFARNRLPLISRWKIFDNLRRAQLAPATVLLLLLAWTVLPGSPAIWTAAIVASLAFPLYPLALEALAGPRSHQPPRAFVRGLVEDAKGSLARVVLQLAFLANQAYAMTHAMLVTIVRVAITRRRLLEWETAAASAARGAGLERGTGARSFLVGMAASPAIALGGALLAAAWRPGALAAAGPLLALWAVAPLLAYRLSQPIAGRDAVLGPEDRHFLLGVARATWKYFETFMGPDDHFLPVDNVQEEPARIAHRTSPTNIGMGLLSTLAAHDLGIVETGELIERIDSTLTTMEGLERLEGHLFNWYDTVSLAPLPPRYVSTVDSGNLAGALIAVSEGLRRLGRDPAPREAGPSDACERLESLSRRAAAFADGMSFRFLYDPQRSLLAIGYRAADAEGPGRLDPSHYDLLASEARLASFIAIAKGDLPEKHWFHLGRAVTSVHGTPTLLSWSATLFEYLMPLLVMRSYPDTLLDETCRMAVRRQRDYAAERGVPWGISESAYDLVDHHGNYQYKAFGVPGLGMKRGLADELVVAPYATALAALVHPTAAAANLRRLEREGLLGAYGYFDAIDYTPRRAEEPETDRPSPVHARGTIVRTYLAHHQGMTLAALAGALGGNRMVERFHADPRVQATELLLQERVPRHAALIRPRPDEAERIAAPVPPAAVRRFRSPHTAFPHAQFLSNGNYTAVVTNAGGGTSFCRGRAVTRWRQDATRDPGGQYLYLRDVRSGRVWSATHHPTAKEAKDEVVTFTIEKATFQRRDDDIGTRLDVAVSPEDDVEVRRLEVTNHGDRARELEITSYAEIVLAPSADDLAHPAFGKLFVESEYVAESNALLCRRRPRAPDDAEAFALHVIGQEGRTQGPVEWESDRGRFLGRGRGPEDPQALDGRPLSGTTGVLLDPIVSLRQRVRLAPGGVVRLSFATGMASSRETALALAQRYHDPTATARTFALAFAHARSRLHHLGISSEEALLFERLASRVLYADASLRPGPEILVRNTLGQEGLWGHGVSGDLPVLLVRVVSDTDLALVRQILQAQEYWRLKGLRADVVILNEHPISYLDEVHARLAALLEDGPWRTWKHRPGGAYLLRGDRMSEAERLLLSGVARAVLSGDEGSLAHQLDRPAPLAAEPAPLERAQLARPRPALAPAAPPEVPPLTLWNGIGGFADGGREYVIVLEGDQETPLPWANVIASPVFGTIVTASGSSFTWSGNSRENRLTPFANDPVTDPTSEAVLVRDDETGEAWSPTPGPLPRDGASGRFVIRHGAGVTRFARAASGVRHSLDVFVDAADPVKLSLLTLTNESGRPRRLSVFAYTEWVLGPPQAGQNQHVVTAQDAATGAVLATNAWNHEFAGRVAFAHASDGLRSASGDRAAFLGRNGSLARPAALEQDTLPAHFGAGLDPCAALHVAVALEPGETRRVVFLLGEGRDVSHVRELIGRHGSAEAADAALEVVTRGWDDTLGAVQVRTPDDSFDVLMNRWLLQQDLGCRMWARTGYHQPGGAFGFRDQLQDAMALAMARPELVREHLLRAAARQFREGDVQHWWHPPGGRGTRTRCSDDLVWLPYAVAHYVRTTGDAGVLDEGVPFLEAPALAPEAQDAYAEPRVSAEEASLFEHCVRALDRGLTSGAHGLPLMGSGDWNDGMNRVGRAGRGESVWLGFFLHAVLDDFAPLCAARGDAVRAGRYRAEAARLASALERTWDGEWYRRGYYDDGAPLGSAQNDECTIDSIAQSWAILSGVAPARRADRAMDSVRTHLVRRGAQVVLLLTPPFDRSAQEPGYIKGYPPGVRENGGQYTHAAAWLVMALARLGSGDEAAEIFHMLNPVNHTRTGPDVTRYQGEPYVLAGDVCAHPEHAGRAGWTWYTGSAGWMYRAGLESILGLRRRGGTFELDPCIPSSWPGYAITWRFGGTRYEISVTNPERRCRGIEAAWLDGAAVDPRAIALVDDGATHDVRLVLGDAGQRLAPSVMGG</sequence>
<evidence type="ECO:0000256" key="2">
    <source>
        <dbReference type="ARBA" id="ARBA00022679"/>
    </source>
</evidence>
<gene>
    <name evidence="9" type="ORF">AMOR_41040</name>
</gene>
<evidence type="ECO:0000259" key="7">
    <source>
        <dbReference type="Pfam" id="PF10091"/>
    </source>
</evidence>
<dbReference type="Gene3D" id="1.50.10.10">
    <property type="match status" value="1"/>
</dbReference>
<dbReference type="Proteomes" id="UP001162891">
    <property type="component" value="Chromosome"/>
</dbReference>
<keyword evidence="4" id="KW-1133">Transmembrane helix</keyword>
<feature type="domain" description="Glycosyl hydrolase 94 catalytic" evidence="8">
    <location>
        <begin position="2247"/>
        <end position="2669"/>
    </location>
</feature>
<feature type="transmembrane region" description="Helical" evidence="4">
    <location>
        <begin position="436"/>
        <end position="457"/>
    </location>
</feature>
<dbReference type="SUPFAM" id="SSF74650">
    <property type="entry name" value="Galactose mutarotase-like"/>
    <property type="match status" value="2"/>
</dbReference>
<evidence type="ECO:0000259" key="5">
    <source>
        <dbReference type="Pfam" id="PF03633"/>
    </source>
</evidence>
<feature type="region of interest" description="Disordered" evidence="3">
    <location>
        <begin position="2027"/>
        <end position="2047"/>
    </location>
</feature>
<keyword evidence="10" id="KW-1185">Reference proteome</keyword>
<dbReference type="CDD" id="cd11753">
    <property type="entry name" value="GH94N_ChvB_NdvB_2_like"/>
    <property type="match status" value="1"/>
</dbReference>
<dbReference type="InterPro" id="IPR010383">
    <property type="entry name" value="Glyco_hydrolase_94_b-supersand"/>
</dbReference>
<feature type="domain" description="Glycoamylase-like" evidence="7">
    <location>
        <begin position="1195"/>
        <end position="1400"/>
    </location>
</feature>
<dbReference type="InterPro" id="IPR012341">
    <property type="entry name" value="6hp_glycosidase-like_sf"/>
</dbReference>
<name>A0ABN6MW30_9BACT</name>
<dbReference type="SMART" id="SM01068">
    <property type="entry name" value="CBM_X"/>
    <property type="match status" value="2"/>
</dbReference>
<organism evidence="9 10">
    <name type="scientific">Anaeromyxobacter oryzae</name>
    <dbReference type="NCBI Taxonomy" id="2918170"/>
    <lineage>
        <taxon>Bacteria</taxon>
        <taxon>Pseudomonadati</taxon>
        <taxon>Myxococcota</taxon>
        <taxon>Myxococcia</taxon>
        <taxon>Myxococcales</taxon>
        <taxon>Cystobacterineae</taxon>
        <taxon>Anaeromyxobacteraceae</taxon>
        <taxon>Anaeromyxobacter</taxon>
    </lineage>
</organism>
<dbReference type="Pfam" id="PF17167">
    <property type="entry name" value="Glyco_hydro_94"/>
    <property type="match status" value="1"/>
</dbReference>
<feature type="transmembrane region" description="Helical" evidence="4">
    <location>
        <begin position="942"/>
        <end position="960"/>
    </location>
</feature>
<feature type="domain" description="Glycosyl hydrolase 94 supersandwich" evidence="6">
    <location>
        <begin position="1455"/>
        <end position="1732"/>
    </location>
</feature>
<dbReference type="Pfam" id="PF06165">
    <property type="entry name" value="GH94_b-supersand"/>
    <property type="match status" value="2"/>
</dbReference>
<evidence type="ECO:0008006" key="11">
    <source>
        <dbReference type="Google" id="ProtNLM"/>
    </source>
</evidence>
<dbReference type="Gene3D" id="1.50.10.140">
    <property type="match status" value="1"/>
</dbReference>
<feature type="domain" description="Glycosyl hydrolase 94 supersandwich" evidence="6">
    <location>
        <begin position="1960"/>
        <end position="2230"/>
    </location>
</feature>
<dbReference type="Pfam" id="PF10091">
    <property type="entry name" value="Glycoamylase"/>
    <property type="match status" value="1"/>
</dbReference>
<dbReference type="InterPro" id="IPR037018">
    <property type="entry name" value="GH65_N"/>
</dbReference>
<dbReference type="SUPFAM" id="SSF48208">
    <property type="entry name" value="Six-hairpin glycosidases"/>
    <property type="match status" value="1"/>
</dbReference>
<evidence type="ECO:0000313" key="9">
    <source>
        <dbReference type="EMBL" id="BDG05108.1"/>
    </source>
</evidence>
<dbReference type="Gene3D" id="2.60.420.10">
    <property type="entry name" value="Maltose phosphorylase, domain 3"/>
    <property type="match status" value="1"/>
</dbReference>
<evidence type="ECO:0000259" key="6">
    <source>
        <dbReference type="Pfam" id="PF06165"/>
    </source>
</evidence>
<dbReference type="InterPro" id="IPR019282">
    <property type="entry name" value="Glycoamylase-like_cons_dom"/>
</dbReference>
<feature type="domain" description="Glycoside hydrolase family 65 C-terminal" evidence="5">
    <location>
        <begin position="2670"/>
        <end position="2707"/>
    </location>
</feature>
<accession>A0ABN6MW30</accession>
<proteinExistence type="predicted"/>
<dbReference type="EMBL" id="AP025591">
    <property type="protein sequence ID" value="BDG05108.1"/>
    <property type="molecule type" value="Genomic_DNA"/>
</dbReference>
<dbReference type="InterPro" id="IPR008928">
    <property type="entry name" value="6-hairpin_glycosidase_sf"/>
</dbReference>
<feature type="transmembrane region" description="Helical" evidence="4">
    <location>
        <begin position="400"/>
        <end position="424"/>
    </location>
</feature>
<dbReference type="Pfam" id="PF03633">
    <property type="entry name" value="Glyco_hydro_65C"/>
    <property type="match status" value="1"/>
</dbReference>